<evidence type="ECO:0000313" key="1">
    <source>
        <dbReference type="EMBL" id="KAK7457935.1"/>
    </source>
</evidence>
<gene>
    <name evidence="1" type="ORF">BaRGS_00039179</name>
</gene>
<proteinExistence type="predicted"/>
<comment type="caution">
    <text evidence="1">The sequence shown here is derived from an EMBL/GenBank/DDBJ whole genome shotgun (WGS) entry which is preliminary data.</text>
</comment>
<dbReference type="EMBL" id="JACVVK020000669">
    <property type="protein sequence ID" value="KAK7457935.1"/>
    <property type="molecule type" value="Genomic_DNA"/>
</dbReference>
<organism evidence="1 2">
    <name type="scientific">Batillaria attramentaria</name>
    <dbReference type="NCBI Taxonomy" id="370345"/>
    <lineage>
        <taxon>Eukaryota</taxon>
        <taxon>Metazoa</taxon>
        <taxon>Spiralia</taxon>
        <taxon>Lophotrochozoa</taxon>
        <taxon>Mollusca</taxon>
        <taxon>Gastropoda</taxon>
        <taxon>Caenogastropoda</taxon>
        <taxon>Sorbeoconcha</taxon>
        <taxon>Cerithioidea</taxon>
        <taxon>Batillariidae</taxon>
        <taxon>Batillaria</taxon>
    </lineage>
</organism>
<dbReference type="Proteomes" id="UP001519460">
    <property type="component" value="Unassembled WGS sequence"/>
</dbReference>
<protein>
    <submittedName>
        <fullName evidence="1">Uncharacterized protein</fullName>
    </submittedName>
</protein>
<feature type="non-terminal residue" evidence="1">
    <location>
        <position position="1"/>
    </location>
</feature>
<name>A0ABD0J3K4_9CAEN</name>
<sequence length="67" mass="7463">ATQVGLNAWNTWLVSLYWEYDSDCRCQKSLESVQCTPTLRLVCGFSVAGLALTQSNFNLRISAFTNA</sequence>
<keyword evidence="2" id="KW-1185">Reference proteome</keyword>
<accession>A0ABD0J3K4</accession>
<dbReference type="AlphaFoldDB" id="A0ABD0J3K4"/>
<evidence type="ECO:0000313" key="2">
    <source>
        <dbReference type="Proteomes" id="UP001519460"/>
    </source>
</evidence>
<reference evidence="1 2" key="1">
    <citation type="journal article" date="2023" name="Sci. Data">
        <title>Genome assembly of the Korean intertidal mud-creeper Batillaria attramentaria.</title>
        <authorList>
            <person name="Patra A.K."/>
            <person name="Ho P.T."/>
            <person name="Jun S."/>
            <person name="Lee S.J."/>
            <person name="Kim Y."/>
            <person name="Won Y.J."/>
        </authorList>
    </citation>
    <scope>NUCLEOTIDE SEQUENCE [LARGE SCALE GENOMIC DNA]</scope>
    <source>
        <strain evidence="1">Wonlab-2016</strain>
    </source>
</reference>